<dbReference type="SUPFAM" id="SSF51735">
    <property type="entry name" value="NAD(P)-binding Rossmann-fold domains"/>
    <property type="match status" value="1"/>
</dbReference>
<dbReference type="PANTHER" id="PTHR21708">
    <property type="entry name" value="PROBABLE 2-DEHYDROPANTOATE 2-REDUCTASE"/>
    <property type="match status" value="1"/>
</dbReference>
<keyword evidence="9" id="KW-0566">Pantothenate biosynthesis</keyword>
<accession>A0A420FD97</accession>
<dbReference type="EMBL" id="MCAQ01000029">
    <property type="protein sequence ID" value="RKF30973.1"/>
    <property type="molecule type" value="Genomic_DNA"/>
</dbReference>
<dbReference type="Pfam" id="PF08546">
    <property type="entry name" value="ApbA_C"/>
    <property type="match status" value="1"/>
</dbReference>
<dbReference type="RefSeq" id="WP_120336398.1">
    <property type="nucleotide sequence ID" value="NZ_MCAQ01000029.1"/>
</dbReference>
<dbReference type="EC" id="1.1.1.169" evidence="3 9"/>
<dbReference type="GO" id="GO:0015940">
    <property type="term" value="P:pantothenate biosynthetic process"/>
    <property type="evidence" value="ECO:0007669"/>
    <property type="project" value="UniProtKB-UniPathway"/>
</dbReference>
<evidence type="ECO:0000259" key="10">
    <source>
        <dbReference type="Pfam" id="PF02558"/>
    </source>
</evidence>
<name>A0A420FD97_9SPHI</name>
<dbReference type="PANTHER" id="PTHR21708:SF26">
    <property type="entry name" value="2-DEHYDROPANTOATE 2-REDUCTASE"/>
    <property type="match status" value="1"/>
</dbReference>
<gene>
    <name evidence="12" type="ORF">BCY89_18800</name>
</gene>
<dbReference type="InterPro" id="IPR036291">
    <property type="entry name" value="NAD(P)-bd_dom_sf"/>
</dbReference>
<dbReference type="SUPFAM" id="SSF48179">
    <property type="entry name" value="6-phosphogluconate dehydrogenase C-terminal domain-like"/>
    <property type="match status" value="1"/>
</dbReference>
<evidence type="ECO:0000256" key="5">
    <source>
        <dbReference type="ARBA" id="ARBA00022857"/>
    </source>
</evidence>
<comment type="caution">
    <text evidence="12">The sequence shown here is derived from an EMBL/GenBank/DDBJ whole genome shotgun (WGS) entry which is preliminary data.</text>
</comment>
<comment type="catalytic activity">
    <reaction evidence="8 9">
        <text>(R)-pantoate + NADP(+) = 2-dehydropantoate + NADPH + H(+)</text>
        <dbReference type="Rhea" id="RHEA:16233"/>
        <dbReference type="ChEBI" id="CHEBI:11561"/>
        <dbReference type="ChEBI" id="CHEBI:15378"/>
        <dbReference type="ChEBI" id="CHEBI:15980"/>
        <dbReference type="ChEBI" id="CHEBI:57783"/>
        <dbReference type="ChEBI" id="CHEBI:58349"/>
        <dbReference type="EC" id="1.1.1.169"/>
    </reaction>
</comment>
<dbReference type="UniPathway" id="UPA00028">
    <property type="reaction ID" value="UER00004"/>
</dbReference>
<dbReference type="InterPro" id="IPR013752">
    <property type="entry name" value="KPA_reductase"/>
</dbReference>
<evidence type="ECO:0000256" key="6">
    <source>
        <dbReference type="ARBA" id="ARBA00023002"/>
    </source>
</evidence>
<evidence type="ECO:0000256" key="3">
    <source>
        <dbReference type="ARBA" id="ARBA00013014"/>
    </source>
</evidence>
<evidence type="ECO:0000256" key="8">
    <source>
        <dbReference type="ARBA" id="ARBA00048793"/>
    </source>
</evidence>
<comment type="similarity">
    <text evidence="2 9">Belongs to the ketopantoate reductase family.</text>
</comment>
<dbReference type="Gene3D" id="3.40.50.720">
    <property type="entry name" value="NAD(P)-binding Rossmann-like Domain"/>
    <property type="match status" value="1"/>
</dbReference>
<organism evidence="12 13">
    <name type="scientific">Sphingobacterium siyangense</name>
    <dbReference type="NCBI Taxonomy" id="459529"/>
    <lineage>
        <taxon>Bacteria</taxon>
        <taxon>Pseudomonadati</taxon>
        <taxon>Bacteroidota</taxon>
        <taxon>Sphingobacteriia</taxon>
        <taxon>Sphingobacteriales</taxon>
        <taxon>Sphingobacteriaceae</taxon>
        <taxon>Sphingobacterium</taxon>
    </lineage>
</organism>
<dbReference type="InterPro" id="IPR008927">
    <property type="entry name" value="6-PGluconate_DH-like_C_sf"/>
</dbReference>
<dbReference type="AlphaFoldDB" id="A0A420FD97"/>
<keyword evidence="5 9" id="KW-0521">NADP</keyword>
<evidence type="ECO:0000313" key="12">
    <source>
        <dbReference type="EMBL" id="RKF30973.1"/>
    </source>
</evidence>
<evidence type="ECO:0000259" key="11">
    <source>
        <dbReference type="Pfam" id="PF08546"/>
    </source>
</evidence>
<evidence type="ECO:0000256" key="4">
    <source>
        <dbReference type="ARBA" id="ARBA00019465"/>
    </source>
</evidence>
<feature type="domain" description="Ketopantoate reductase C-terminal" evidence="11">
    <location>
        <begin position="184"/>
        <end position="307"/>
    </location>
</feature>
<dbReference type="GO" id="GO:0005737">
    <property type="term" value="C:cytoplasm"/>
    <property type="evidence" value="ECO:0007669"/>
    <property type="project" value="TreeGrafter"/>
</dbReference>
<dbReference type="InterPro" id="IPR013328">
    <property type="entry name" value="6PGD_dom2"/>
</dbReference>
<dbReference type="Proteomes" id="UP000286402">
    <property type="component" value="Unassembled WGS sequence"/>
</dbReference>
<evidence type="ECO:0000256" key="1">
    <source>
        <dbReference type="ARBA" id="ARBA00004994"/>
    </source>
</evidence>
<dbReference type="InterPro" id="IPR013332">
    <property type="entry name" value="KPR_N"/>
</dbReference>
<dbReference type="NCBIfam" id="TIGR00745">
    <property type="entry name" value="apbA_panE"/>
    <property type="match status" value="1"/>
</dbReference>
<dbReference type="Gene3D" id="1.10.1040.10">
    <property type="entry name" value="N-(1-d-carboxylethyl)-l-norvaline Dehydrogenase, domain 2"/>
    <property type="match status" value="1"/>
</dbReference>
<dbReference type="InterPro" id="IPR003710">
    <property type="entry name" value="ApbA"/>
</dbReference>
<feature type="domain" description="Ketopantoate reductase N-terminal" evidence="10">
    <location>
        <begin position="5"/>
        <end position="156"/>
    </location>
</feature>
<evidence type="ECO:0000256" key="9">
    <source>
        <dbReference type="RuleBase" id="RU362068"/>
    </source>
</evidence>
<sequence length="309" mass="35027">MEQHILIVGMGGVGGYFGGMLARKYENTDIHVNFLARGNHLEEINQHGLKLLLEKGSFTAKPYKASSEAENFTKMDYIFLCTKSYDLEDTMALLGPCVSADTVFIPLQNGVDSKERINRYYPNNLVVDGCAYIVSRLKAAGVIEVTGKWGTMSFGLNGEHDERLDRLYHLVQQADIHVNYSDEIEKIIWDKFIFISAMATATSYFDCSIGQIMEDPKKKDAVVKLIQEVAALAQKKGVVIADHIVHMTLDKMEQMPYDATSSMHTDYHNKRPKTELASLTAYVIRESKKYNLETPEYQRMFDVLRLKSD</sequence>
<keyword evidence="13" id="KW-1185">Reference proteome</keyword>
<dbReference type="Pfam" id="PF02558">
    <property type="entry name" value="ApbA"/>
    <property type="match status" value="1"/>
</dbReference>
<dbReference type="GO" id="GO:0008677">
    <property type="term" value="F:2-dehydropantoate 2-reductase activity"/>
    <property type="evidence" value="ECO:0007669"/>
    <property type="project" value="UniProtKB-EC"/>
</dbReference>
<reference evidence="12 13" key="1">
    <citation type="submission" date="2016-07" db="EMBL/GenBank/DDBJ databases">
        <title>Genome analysis of Sphingobacterium siyangense T12B17.</title>
        <authorList>
            <person name="Xu D."/>
            <person name="Su Y."/>
            <person name="Zheng S."/>
        </authorList>
    </citation>
    <scope>NUCLEOTIDE SEQUENCE [LARGE SCALE GENOMIC DNA]</scope>
    <source>
        <strain evidence="12 13">T12B17</strain>
    </source>
</reference>
<evidence type="ECO:0000256" key="7">
    <source>
        <dbReference type="ARBA" id="ARBA00032024"/>
    </source>
</evidence>
<dbReference type="InterPro" id="IPR051402">
    <property type="entry name" value="KPR-Related"/>
</dbReference>
<evidence type="ECO:0000313" key="13">
    <source>
        <dbReference type="Proteomes" id="UP000286402"/>
    </source>
</evidence>
<protein>
    <recommendedName>
        <fullName evidence="4 9">2-dehydropantoate 2-reductase</fullName>
        <ecNumber evidence="3 9">1.1.1.169</ecNumber>
    </recommendedName>
    <alternativeName>
        <fullName evidence="7 9">Ketopantoate reductase</fullName>
    </alternativeName>
</protein>
<evidence type="ECO:0000256" key="2">
    <source>
        <dbReference type="ARBA" id="ARBA00007870"/>
    </source>
</evidence>
<proteinExistence type="inferred from homology"/>
<keyword evidence="6 9" id="KW-0560">Oxidoreductase</keyword>
<comment type="function">
    <text evidence="9">Catalyzes the NADPH-dependent reduction of ketopantoate into pantoic acid.</text>
</comment>
<comment type="pathway">
    <text evidence="1 9">Cofactor biosynthesis; (R)-pantothenate biosynthesis; (R)-pantoate from 3-methyl-2-oxobutanoate: step 2/2.</text>
</comment>